<reference evidence="5" key="1">
    <citation type="submission" date="2022-08" db="UniProtKB">
        <authorList>
            <consortium name="EnsemblMetazoa"/>
        </authorList>
    </citation>
    <scope>IDENTIFICATION</scope>
    <source>
        <strain evidence="5">05x7-T-G4-1.051#20</strain>
    </source>
</reference>
<dbReference type="SMART" id="SM00233">
    <property type="entry name" value="PH"/>
    <property type="match status" value="1"/>
</dbReference>
<feature type="compositionally biased region" description="Acidic residues" evidence="3">
    <location>
        <begin position="746"/>
        <end position="757"/>
    </location>
</feature>
<feature type="compositionally biased region" description="Polar residues" evidence="3">
    <location>
        <begin position="288"/>
        <end position="301"/>
    </location>
</feature>
<feature type="compositionally biased region" description="Basic and acidic residues" evidence="3">
    <location>
        <begin position="1467"/>
        <end position="1488"/>
    </location>
</feature>
<dbReference type="PROSITE" id="PS50003">
    <property type="entry name" value="PH_DOMAIN"/>
    <property type="match status" value="1"/>
</dbReference>
<feature type="region of interest" description="Disordered" evidence="3">
    <location>
        <begin position="248"/>
        <end position="301"/>
    </location>
</feature>
<dbReference type="SUPFAM" id="SSF53067">
    <property type="entry name" value="Actin-like ATPase domain"/>
    <property type="match status" value="2"/>
</dbReference>
<dbReference type="InterPro" id="IPR004000">
    <property type="entry name" value="Actin"/>
</dbReference>
<accession>A0A8W8LPI9</accession>
<feature type="compositionally biased region" description="Basic and acidic residues" evidence="3">
    <location>
        <begin position="1139"/>
        <end position="1154"/>
    </location>
</feature>
<dbReference type="InterPro" id="IPR011993">
    <property type="entry name" value="PH-like_dom_sf"/>
</dbReference>
<feature type="compositionally biased region" description="Basic and acidic residues" evidence="3">
    <location>
        <begin position="571"/>
        <end position="585"/>
    </location>
</feature>
<feature type="compositionally biased region" description="Basic and acidic residues" evidence="3">
    <location>
        <begin position="16"/>
        <end position="36"/>
    </location>
</feature>
<feature type="compositionally biased region" description="Basic residues" evidence="3">
    <location>
        <begin position="1586"/>
        <end position="1595"/>
    </location>
</feature>
<feature type="compositionally biased region" description="Polar residues" evidence="3">
    <location>
        <begin position="37"/>
        <end position="46"/>
    </location>
</feature>
<feature type="region of interest" description="Disordered" evidence="3">
    <location>
        <begin position="336"/>
        <end position="356"/>
    </location>
</feature>
<protein>
    <recommendedName>
        <fullName evidence="4">PH domain-containing protein</fullName>
    </recommendedName>
</protein>
<dbReference type="SMART" id="SM00268">
    <property type="entry name" value="ACTIN"/>
    <property type="match status" value="1"/>
</dbReference>
<feature type="region of interest" description="Disordered" evidence="3">
    <location>
        <begin position="639"/>
        <end position="660"/>
    </location>
</feature>
<feature type="compositionally biased region" description="Basic and acidic residues" evidence="3">
    <location>
        <begin position="449"/>
        <end position="472"/>
    </location>
</feature>
<dbReference type="EnsemblMetazoa" id="G28428.1">
    <property type="protein sequence ID" value="G28428.1:cds"/>
    <property type="gene ID" value="G28428"/>
</dbReference>
<feature type="compositionally biased region" description="Polar residues" evidence="3">
    <location>
        <begin position="888"/>
        <end position="910"/>
    </location>
</feature>
<proteinExistence type="inferred from homology"/>
<feature type="compositionally biased region" description="Basic and acidic residues" evidence="3">
    <location>
        <begin position="1510"/>
        <end position="1521"/>
    </location>
</feature>
<dbReference type="Gene3D" id="2.30.29.30">
    <property type="entry name" value="Pleckstrin-homology domain (PH domain)/Phosphotyrosine-binding domain (PTB)"/>
    <property type="match status" value="1"/>
</dbReference>
<evidence type="ECO:0000256" key="3">
    <source>
        <dbReference type="SAM" id="MobiDB-lite"/>
    </source>
</evidence>
<evidence type="ECO:0000256" key="2">
    <source>
        <dbReference type="RuleBase" id="RU000487"/>
    </source>
</evidence>
<feature type="region of interest" description="Disordered" evidence="3">
    <location>
        <begin position="777"/>
        <end position="992"/>
    </location>
</feature>
<feature type="region of interest" description="Disordered" evidence="3">
    <location>
        <begin position="1256"/>
        <end position="1613"/>
    </location>
</feature>
<feature type="compositionally biased region" description="Basic and acidic residues" evidence="3">
    <location>
        <begin position="132"/>
        <end position="145"/>
    </location>
</feature>
<evidence type="ECO:0000256" key="1">
    <source>
        <dbReference type="ARBA" id="ARBA00003520"/>
    </source>
</evidence>
<organism evidence="5 6">
    <name type="scientific">Magallana gigas</name>
    <name type="common">Pacific oyster</name>
    <name type="synonym">Crassostrea gigas</name>
    <dbReference type="NCBI Taxonomy" id="29159"/>
    <lineage>
        <taxon>Eukaryota</taxon>
        <taxon>Metazoa</taxon>
        <taxon>Spiralia</taxon>
        <taxon>Lophotrochozoa</taxon>
        <taxon>Mollusca</taxon>
        <taxon>Bivalvia</taxon>
        <taxon>Autobranchia</taxon>
        <taxon>Pteriomorphia</taxon>
        <taxon>Ostreida</taxon>
        <taxon>Ostreoidea</taxon>
        <taxon>Ostreidae</taxon>
        <taxon>Magallana</taxon>
    </lineage>
</organism>
<feature type="compositionally biased region" description="Polar residues" evidence="3">
    <location>
        <begin position="1435"/>
        <end position="1448"/>
    </location>
</feature>
<feature type="compositionally biased region" description="Polar residues" evidence="3">
    <location>
        <begin position="1316"/>
        <end position="1330"/>
    </location>
</feature>
<keyword evidence="6" id="KW-1185">Reference proteome</keyword>
<feature type="region of interest" description="Disordered" evidence="3">
    <location>
        <begin position="738"/>
        <end position="757"/>
    </location>
</feature>
<dbReference type="PANTHER" id="PTHR11937">
    <property type="entry name" value="ACTIN"/>
    <property type="match status" value="1"/>
</dbReference>
<feature type="region of interest" description="Disordered" evidence="3">
    <location>
        <begin position="1"/>
        <end position="160"/>
    </location>
</feature>
<feature type="compositionally biased region" description="Polar residues" evidence="3">
    <location>
        <begin position="1702"/>
        <end position="1716"/>
    </location>
</feature>
<feature type="compositionally biased region" description="Low complexity" evidence="3">
    <location>
        <begin position="1277"/>
        <end position="1290"/>
    </location>
</feature>
<feature type="region of interest" description="Disordered" evidence="3">
    <location>
        <begin position="1702"/>
        <end position="1755"/>
    </location>
</feature>
<name>A0A8W8LPI9_MAGGI</name>
<feature type="compositionally biased region" description="Polar residues" evidence="3">
    <location>
        <begin position="339"/>
        <end position="356"/>
    </location>
</feature>
<feature type="compositionally biased region" description="Polar residues" evidence="3">
    <location>
        <begin position="113"/>
        <end position="127"/>
    </location>
</feature>
<feature type="compositionally biased region" description="Basic residues" evidence="3">
    <location>
        <begin position="865"/>
        <end position="876"/>
    </location>
</feature>
<evidence type="ECO:0000313" key="5">
    <source>
        <dbReference type="EnsemblMetazoa" id="G28428.1:cds"/>
    </source>
</evidence>
<feature type="compositionally biased region" description="Polar residues" evidence="3">
    <location>
        <begin position="960"/>
        <end position="988"/>
    </location>
</feature>
<feature type="compositionally biased region" description="Basic and acidic residues" evidence="3">
    <location>
        <begin position="1420"/>
        <end position="1434"/>
    </location>
</feature>
<feature type="compositionally biased region" description="Polar residues" evidence="3">
    <location>
        <begin position="1731"/>
        <end position="1747"/>
    </location>
</feature>
<dbReference type="SUPFAM" id="SSF50729">
    <property type="entry name" value="PH domain-like"/>
    <property type="match status" value="1"/>
</dbReference>
<feature type="domain" description="PH" evidence="4">
    <location>
        <begin position="1803"/>
        <end position="1900"/>
    </location>
</feature>
<feature type="compositionally biased region" description="Basic and acidic residues" evidence="3">
    <location>
        <begin position="73"/>
        <end position="102"/>
    </location>
</feature>
<feature type="region of interest" description="Disordered" evidence="3">
    <location>
        <begin position="1139"/>
        <end position="1158"/>
    </location>
</feature>
<evidence type="ECO:0000313" key="6">
    <source>
        <dbReference type="Proteomes" id="UP000005408"/>
    </source>
</evidence>
<feature type="compositionally biased region" description="Basic and acidic residues" evidence="3">
    <location>
        <begin position="1572"/>
        <end position="1585"/>
    </location>
</feature>
<sequence length="2295" mass="254368">MSYSSLMTNIWPPPNDEVRSRLERLQELKQLREKRGVNTSTTSTASDEGGQASEGSRLSRRQMLSTRTLPTLRRQEERRLRSTAEKTTKSDQHEALGDRLTRSDYGGARPKNLASTLRQNLSQSSEILTLIKKNEPQGPERHRTTSADSDTFDDHHPSENVINRSTSARLTSIGSLGSLADELETDIKAANVSVESENTDHVEDIESFKQSLYGNVSETANSVTKGISQDRVLAPFTDITGIIKSTGLSNRVGSDKSESRSLVGDSSRWRKNVHSAEKTTKIPEVSEKSLSNGITDEGENVNSNSVAAEKQGDQSESIVSVNKIFEDSDRTTFERENIVTGSTGSNSESLSASDVQSNSVIVETSSEVLDGNSVLDNSSDIVIRGSFNSSDLASDYSVRSQADMSDYRDSILNESDSIFDYSYGGAPEEDTFCDSQDSWQRDWSLVGDGSRRQESSGLYNKDRSWQTDRSTFERSGGYAPKPSRREVLTAPNRPKPSTRIVRYTSLPSSADTRVSDIRSRYLNRDTVDSYSGLYQNEDGFTSSYRETKQEDISSRLGNILSDSFKKFDSVIDGGETQRRTEEPSRSLRRSYSQKGDSIGETRIGRYRKTSETNSESNYRSGVDTGIDGIGETRIGRYRKTSETNSESNYRSGVDTGISATQPNLDMHEFIANIRSRTSGDSVKSSRIKPLARTSGVSSVIENAKKMLLGIQDEPETSDQDEQFLQLRQQTEFLTESLEEAGKSDNEEVCESEGQSEEDIIDNTTAAVLERGGIITLTPVPPEADKEGEEMEGESIQSVEVDEDTVLVNKAVKSDSGPVTAEPGVIEKEGSPLSNETETVDNNSSNNQSDSKTTDSKPKQQTTNKGKNKKKKKGKKKKETENKSPSSVEKGSQSSRSVETDPAEQTVTSEIADSCLQKDGSGSVGKQFDSMIEDIDHQSEKTSVATEDLLSLIGKGEGNDSLASKTESGGSNIQCNNSKNSSNEATSSKMSEENFATFEEEDPLAVVKKQKNGHGNHPPTDNELLETASEEEFYEAMPGEFVDEEGNVFVEHREEFIYVTSGSKVRKRKLSKKSLLGEKHKVQPQADVDSSRLGHVKEWMESNIFPSNNTLNVKDLGVKTSDQGSSFSVASTIGDFDSRGSLDSKEKSEDAKTVKNESVLSSGTSKSSIVATEKRSTSVQTKDASVRDNFTQMLVKARNIGVQIDVDVFDKFVQTISELMCPCCKNTFNIQDALNNATQDGLQKCENDRNVQKVKEELKLKLHTPNKDDEDKTKIVKSKSSSGASSKSSSSRNSMATPPKSPSLVSSTKRSPHGTPQEKSPSVTPRKQSPSPIKRNYSAEVTSKKSPATTPRKQSPTRKSPATTPRKQSPSRKSPATTPRKQSPARKSPASTPRKQSPAREGTTMKSKKLSPSNSTDQSSEDGHKENSKVRKERVSSVQNLLYHNGEQTTMKKPEIAKKPTTQKVKREKSSDREKREASAERRSDDGSSEKSNLPGYMQPTKSSRRKKSIGSKDDLLEDGKQKKGTPTTPRKTVTEKEEQETFTTMSDNPFIRSDRQRASVGSNGQKPSGKWYRKEPLKTEEDVKKGKVKSPKKQRSISTSSTSSEKNLFNGNSVVNSEKMYKSHEKLDLSELGSQSSLLETDLDEAMGCKSDRSETSQSSETVHEYVETIAYQSSVPLGPDLKSYAENVSRNIAEMEVMKLNSDSNQNEKTTSIQLSLPPGAETKEAELEVTQTPDSKGESTVQNKLLSDEEQAGVPLETEQGQDEVVPVRVNLSSWDPTKLLQDLYAIKLQPDNAKDISDKFVAMQGLMEKLPMNKKKATLLKTWKRRFFKAEDGWLYYYETSNHDKPSDTLQLMGGKVDDLGNRILGIDDGRGKYLMVRCPTDKEYGQWKLALESQTADNVKATYVRPVLSCPAHQQRKVILIDIGSSAIRAGILGEHPTLPTLFFPNMVARSGQDNDLVVGIESYKPEYRKGLAKTVRPMDKVDKFSIDMSTIGAVFKKIFTELKVEPADYWLMISTPQSLADKIRADLMGELIDTYHVQGVCMVMQSLLALYSYNATSGIIVDIGERMEILPIYDGFVIEGGVSRQSYGGQKVLESLNSCLHGYKFSTPIQQVIVRYVMEQSCYLVTDYKDTLKKCEQDPENYRATVYLNNFDLPQGSTMEVTHDYSCFKSPEGFFNTDLWGMDYPCVHKLVFQAIQSCPIDSRKRMYRAIYLSGGVTMLPGFADRLQCELQKLAPPSVMVEVHASPQRYHSAYIGACSLASMEQFQQICISAEEWKKDGVKTFRKWNMTG</sequence>
<dbReference type="Gene3D" id="3.90.640.10">
    <property type="entry name" value="Actin, Chain A, domain 4"/>
    <property type="match status" value="1"/>
</dbReference>
<dbReference type="CDD" id="cd10169">
    <property type="entry name" value="ASKHA_NBD_actin-like"/>
    <property type="match status" value="1"/>
</dbReference>
<feature type="compositionally biased region" description="Polar residues" evidence="3">
    <location>
        <begin position="1338"/>
        <end position="1380"/>
    </location>
</feature>
<comment type="function">
    <text evidence="1">Actins are highly conserved proteins that are involved in various types of cell motility and are ubiquitously expressed in all eukaryotic cells.</text>
</comment>
<feature type="region of interest" description="Disordered" evidence="3">
    <location>
        <begin position="448"/>
        <end position="497"/>
    </location>
</feature>
<feature type="compositionally biased region" description="Basic and acidic residues" evidence="3">
    <location>
        <begin position="1256"/>
        <end position="1273"/>
    </location>
</feature>
<comment type="similarity">
    <text evidence="2">Belongs to the actin family.</text>
</comment>
<feature type="compositionally biased region" description="Low complexity" evidence="3">
    <location>
        <begin position="839"/>
        <end position="850"/>
    </location>
</feature>
<dbReference type="Gene3D" id="3.30.420.40">
    <property type="match status" value="2"/>
</dbReference>
<evidence type="ECO:0000259" key="4">
    <source>
        <dbReference type="PROSITE" id="PS50003"/>
    </source>
</evidence>
<dbReference type="InterPro" id="IPR001849">
    <property type="entry name" value="PH_domain"/>
</dbReference>
<feature type="compositionally biased region" description="Basic and acidic residues" evidence="3">
    <location>
        <begin position="274"/>
        <end position="287"/>
    </location>
</feature>
<dbReference type="InterPro" id="IPR043129">
    <property type="entry name" value="ATPase_NBD"/>
</dbReference>
<feature type="region of interest" description="Disordered" evidence="3">
    <location>
        <begin position="571"/>
        <end position="601"/>
    </location>
</feature>
<dbReference type="Proteomes" id="UP000005408">
    <property type="component" value="Unassembled WGS sequence"/>
</dbReference>
<dbReference type="Pfam" id="PF00022">
    <property type="entry name" value="Actin"/>
    <property type="match status" value="1"/>
</dbReference>